<proteinExistence type="predicted"/>
<organism evidence="1 2">
    <name type="scientific">Portunus trituberculatus</name>
    <name type="common">Swimming crab</name>
    <name type="synonym">Neptunus trituberculatus</name>
    <dbReference type="NCBI Taxonomy" id="210409"/>
    <lineage>
        <taxon>Eukaryota</taxon>
        <taxon>Metazoa</taxon>
        <taxon>Ecdysozoa</taxon>
        <taxon>Arthropoda</taxon>
        <taxon>Crustacea</taxon>
        <taxon>Multicrustacea</taxon>
        <taxon>Malacostraca</taxon>
        <taxon>Eumalacostraca</taxon>
        <taxon>Eucarida</taxon>
        <taxon>Decapoda</taxon>
        <taxon>Pleocyemata</taxon>
        <taxon>Brachyura</taxon>
        <taxon>Eubrachyura</taxon>
        <taxon>Portunoidea</taxon>
        <taxon>Portunidae</taxon>
        <taxon>Portuninae</taxon>
        <taxon>Portunus</taxon>
    </lineage>
</organism>
<sequence>MPRVFIVRGRRGYVTILGERARGKGEGEKGEYTVLAMRHHTESPPTGITAQPARHHSARHRPFIPLVITASCA</sequence>
<comment type="caution">
    <text evidence="1">The sequence shown here is derived from an EMBL/GenBank/DDBJ whole genome shotgun (WGS) entry which is preliminary data.</text>
</comment>
<evidence type="ECO:0000313" key="1">
    <source>
        <dbReference type="EMBL" id="MPC88370.1"/>
    </source>
</evidence>
<dbReference type="Proteomes" id="UP000324222">
    <property type="component" value="Unassembled WGS sequence"/>
</dbReference>
<dbReference type="EMBL" id="VSRR010077614">
    <property type="protein sequence ID" value="MPC88370.1"/>
    <property type="molecule type" value="Genomic_DNA"/>
</dbReference>
<accession>A0A5B7IUP7</accession>
<name>A0A5B7IUP7_PORTR</name>
<reference evidence="1 2" key="1">
    <citation type="submission" date="2019-05" db="EMBL/GenBank/DDBJ databases">
        <title>Another draft genome of Portunus trituberculatus and its Hox gene families provides insights of decapod evolution.</title>
        <authorList>
            <person name="Jeong J.-H."/>
            <person name="Song I."/>
            <person name="Kim S."/>
            <person name="Choi T."/>
            <person name="Kim D."/>
            <person name="Ryu S."/>
            <person name="Kim W."/>
        </authorList>
    </citation>
    <scope>NUCLEOTIDE SEQUENCE [LARGE SCALE GENOMIC DNA]</scope>
    <source>
        <tissue evidence="1">Muscle</tissue>
    </source>
</reference>
<protein>
    <submittedName>
        <fullName evidence="1">Uncharacterized protein</fullName>
    </submittedName>
</protein>
<evidence type="ECO:0000313" key="2">
    <source>
        <dbReference type="Proteomes" id="UP000324222"/>
    </source>
</evidence>
<keyword evidence="2" id="KW-1185">Reference proteome</keyword>
<gene>
    <name evidence="1" type="ORF">E2C01_083271</name>
</gene>
<dbReference type="AlphaFoldDB" id="A0A5B7IUP7"/>